<name>A0ACB5UGZ9_9FIRM</name>
<comment type="caution">
    <text evidence="1">The sequence shown here is derived from an EMBL/GenBank/DDBJ whole genome shotgun (WGS) entry which is preliminary data.</text>
</comment>
<organism evidence="1 2">
    <name type="scientific">Vallitalea maricola</name>
    <dbReference type="NCBI Taxonomy" id="3074433"/>
    <lineage>
        <taxon>Bacteria</taxon>
        <taxon>Bacillati</taxon>
        <taxon>Bacillota</taxon>
        <taxon>Clostridia</taxon>
        <taxon>Lachnospirales</taxon>
        <taxon>Vallitaleaceae</taxon>
        <taxon>Vallitalea</taxon>
    </lineage>
</organism>
<protein>
    <submittedName>
        <fullName evidence="1">Sensor histidine kinase</fullName>
    </submittedName>
</protein>
<evidence type="ECO:0000313" key="1">
    <source>
        <dbReference type="EMBL" id="GMQ62145.1"/>
    </source>
</evidence>
<keyword evidence="1" id="KW-0808">Transferase</keyword>
<dbReference type="Proteomes" id="UP001374599">
    <property type="component" value="Unassembled WGS sequence"/>
</dbReference>
<sequence length="592" mass="68145">MNPFKRSISLQKKLMLTIFLVAFIPMVILPLIGYFYTSNLLKDKLEVLTNQNVEEIENGINHVIDDIIIASNVIVLDKEIQKNLHNKMDSITKEIQQKKVIESKLENMEASNLFPYNVESILLDFNGNYYHTGIERYYDYNQIVKEDWFIDTVNKNGFFLWDAPTTKILQFQGGITLVRLLKEDYYEATGVLAIHLYPEKKVKKLLVREEDYGGTERYLLNSSGEIILDSINHMKEPKYINQLAHIISEEGVVHIGGESVFVSIREIEKTNWTLVQIIPYNSVMQEVKHYRNFTIFLNCVFIGLMLFSAYVASRQVTKAIKKLNQTVNQVTKGDLTVKSNITGSIEVNQLSESFNYMVDEINGLIENVKLEIEQKQKFKLEALQAQINPHFLLNTLNGIKWLCVIENAKTAEKMLVSLGYLLENTLEKYDDFISLEDEIKCLESYVKLQKMRYGKRFRIEYNIHEQVRTIKIPVLLLQPILENSILHAFDKPFEGEGLITVQASPKAGFVEIIILDNGVGMNQEKVQKLMEGIRKNEKYSGMGVKNVKERVKLYYESPCGLWIESEEGVGTKTTIIIKDLLDGDEDDESINS</sequence>
<proteinExistence type="predicted"/>
<dbReference type="EMBL" id="BTPU01000020">
    <property type="protein sequence ID" value="GMQ62145.1"/>
    <property type="molecule type" value="Genomic_DNA"/>
</dbReference>
<reference evidence="1" key="1">
    <citation type="submission" date="2023-09" db="EMBL/GenBank/DDBJ databases">
        <title>Vallitalea sediminicola and Vallitalea maricola sp. nov., anaerobic bacteria isolated from marine sediment.</title>
        <authorList>
            <person name="Hirano S."/>
            <person name="Maeda A."/>
            <person name="Terahara T."/>
            <person name="Mori K."/>
            <person name="Hamada M."/>
            <person name="Matsumoto R."/>
            <person name="Kobayashi T."/>
        </authorList>
    </citation>
    <scope>NUCLEOTIDE SEQUENCE</scope>
    <source>
        <strain evidence="1">AN17-2</strain>
    </source>
</reference>
<gene>
    <name evidence="1" type="ORF">AN2V17_13760</name>
</gene>
<evidence type="ECO:0000313" key="2">
    <source>
        <dbReference type="Proteomes" id="UP001374599"/>
    </source>
</evidence>
<accession>A0ACB5UGZ9</accession>
<keyword evidence="1" id="KW-0418">Kinase</keyword>
<keyword evidence="2" id="KW-1185">Reference proteome</keyword>